<accession>A0A150HR60</accession>
<name>A0A150HR60_9GAMM</name>
<dbReference type="PATRIC" id="fig|52133.19.peg.2994"/>
<protein>
    <submittedName>
        <fullName evidence="1">Antitoxin HicB</fullName>
    </submittedName>
</protein>
<dbReference type="Proteomes" id="UP000075544">
    <property type="component" value="Unassembled WGS sequence"/>
</dbReference>
<sequence>MYYAAKLDLNPDTGCYLVSFRDVPEALTQGYSMDEAKSQAVDALIDALDFYFEDQRPVPMPSEPLDGEVVIELPLSVWSKVLLLNTMLEQRVSQVELGKMLNKPRQEINRMTNLSHATKIDSIVEALKALGKQPHLVI</sequence>
<evidence type="ECO:0000313" key="1">
    <source>
        <dbReference type="EMBL" id="KXZ68788.1"/>
    </source>
</evidence>
<dbReference type="EMBL" id="JRHX01000087">
    <property type="protein sequence ID" value="KXZ68788.1"/>
    <property type="molecule type" value="Genomic_DNA"/>
</dbReference>
<proteinExistence type="predicted"/>
<organism evidence="1 2">
    <name type="scientific">Acinetobacter venetianus</name>
    <dbReference type="NCBI Taxonomy" id="52133"/>
    <lineage>
        <taxon>Bacteria</taxon>
        <taxon>Pseudomonadati</taxon>
        <taxon>Pseudomonadota</taxon>
        <taxon>Gammaproteobacteria</taxon>
        <taxon>Moraxellales</taxon>
        <taxon>Moraxellaceae</taxon>
        <taxon>Acinetobacter</taxon>
    </lineage>
</organism>
<comment type="caution">
    <text evidence="1">The sequence shown here is derived from an EMBL/GenBank/DDBJ whole genome shotgun (WGS) entry which is preliminary data.</text>
</comment>
<dbReference type="RefSeq" id="WP_061525499.1">
    <property type="nucleotide sequence ID" value="NZ_JRHX01000087.1"/>
</dbReference>
<dbReference type="SUPFAM" id="SSF47413">
    <property type="entry name" value="lambda repressor-like DNA-binding domains"/>
    <property type="match status" value="1"/>
</dbReference>
<dbReference type="InterPro" id="IPR010982">
    <property type="entry name" value="Lambda_DNA-bd_dom_sf"/>
</dbReference>
<dbReference type="GO" id="GO:0003677">
    <property type="term" value="F:DNA binding"/>
    <property type="evidence" value="ECO:0007669"/>
    <property type="project" value="InterPro"/>
</dbReference>
<dbReference type="InterPro" id="IPR035069">
    <property type="entry name" value="TTHA1013/TTHA0281-like"/>
</dbReference>
<dbReference type="AlphaFoldDB" id="A0A150HR60"/>
<evidence type="ECO:0000313" key="2">
    <source>
        <dbReference type="Proteomes" id="UP000075544"/>
    </source>
</evidence>
<dbReference type="SUPFAM" id="SSF143100">
    <property type="entry name" value="TTHA1013/TTHA0281-like"/>
    <property type="match status" value="1"/>
</dbReference>
<gene>
    <name evidence="1" type="primary">hicB</name>
    <name evidence="1" type="ORF">AVENLUH13518_02948</name>
</gene>
<dbReference type="Gene3D" id="3.30.160.250">
    <property type="match status" value="1"/>
</dbReference>
<reference evidence="1 2" key="1">
    <citation type="journal article" date="2016" name="Sci. Rep.">
        <title>Genomic and phenotypic characterization of the species Acinetobacter venetianus.</title>
        <authorList>
            <person name="Fondi M."/>
            <person name="Maida I."/>
            <person name="Perrin E."/>
            <person name="Orlandini V."/>
            <person name="La Torre L."/>
            <person name="Bosi E."/>
            <person name="Negroni A."/>
            <person name="Zanaroli G."/>
            <person name="Fava F."/>
            <person name="Decorosi F."/>
            <person name="Giovannetti L."/>
            <person name="Viti C."/>
            <person name="Vaneechoutte M."/>
            <person name="Dijkshoorn L."/>
            <person name="Fani R."/>
        </authorList>
    </citation>
    <scope>NUCLEOTIDE SEQUENCE [LARGE SCALE GENOMIC DNA]</scope>
    <source>
        <strain evidence="1 2">LUH13518</strain>
    </source>
</reference>